<dbReference type="Proteomes" id="UP000313948">
    <property type="component" value="Chromosome"/>
</dbReference>
<keyword evidence="5" id="KW-0808">Transferase</keyword>
<feature type="transmembrane region" description="Helical" evidence="4">
    <location>
        <begin position="16"/>
        <end position="35"/>
    </location>
</feature>
<keyword evidence="1" id="KW-0547">Nucleotide-binding</keyword>
<dbReference type="InterPro" id="IPR005702">
    <property type="entry name" value="Wzc-like_C"/>
</dbReference>
<feature type="compositionally biased region" description="Basic and acidic residues" evidence="3">
    <location>
        <begin position="439"/>
        <end position="452"/>
    </location>
</feature>
<dbReference type="EC" id="2.7.10.2" evidence="5"/>
<evidence type="ECO:0000256" key="4">
    <source>
        <dbReference type="SAM" id="Phobius"/>
    </source>
</evidence>
<reference evidence="5 6" key="1">
    <citation type="submission" date="2019-05" db="EMBL/GenBank/DDBJ databases">
        <title>Georgenia *** sp. nov., and Georgenia *** sp. nov., isolated from the intestinal contents of plateau pika (Ochotona curzoniae) in the Qinghai-Tibet plateau of China.</title>
        <authorList>
            <person name="Tian Z."/>
        </authorList>
    </citation>
    <scope>NUCLEOTIDE SEQUENCE [LARGE SCALE GENOMIC DNA]</scope>
    <source>
        <strain evidence="5 6">Z294</strain>
    </source>
</reference>
<evidence type="ECO:0000313" key="5">
    <source>
        <dbReference type="EMBL" id="QDB80178.1"/>
    </source>
</evidence>
<keyword evidence="4" id="KW-0472">Membrane</keyword>
<keyword evidence="4" id="KW-0812">Transmembrane</keyword>
<dbReference type="EMBL" id="CP040899">
    <property type="protein sequence ID" value="QDB80178.1"/>
    <property type="molecule type" value="Genomic_DNA"/>
</dbReference>
<dbReference type="RefSeq" id="WP_139948997.1">
    <property type="nucleotide sequence ID" value="NZ_CP040899.1"/>
</dbReference>
<proteinExistence type="predicted"/>
<dbReference type="NCBIfam" id="TIGR01007">
    <property type="entry name" value="eps_fam"/>
    <property type="match status" value="1"/>
</dbReference>
<dbReference type="PANTHER" id="PTHR32309">
    <property type="entry name" value="TYROSINE-PROTEIN KINASE"/>
    <property type="match status" value="1"/>
</dbReference>
<keyword evidence="4" id="KW-1133">Transmembrane helix</keyword>
<dbReference type="GO" id="GO:0004715">
    <property type="term" value="F:non-membrane spanning protein tyrosine kinase activity"/>
    <property type="evidence" value="ECO:0007669"/>
    <property type="project" value="UniProtKB-EC"/>
</dbReference>
<evidence type="ECO:0000256" key="2">
    <source>
        <dbReference type="ARBA" id="ARBA00022840"/>
    </source>
</evidence>
<organism evidence="5 6">
    <name type="scientific">Georgenia wutianyii</name>
    <dbReference type="NCBI Taxonomy" id="2585135"/>
    <lineage>
        <taxon>Bacteria</taxon>
        <taxon>Bacillati</taxon>
        <taxon>Actinomycetota</taxon>
        <taxon>Actinomycetes</taxon>
        <taxon>Micrococcales</taxon>
        <taxon>Bogoriellaceae</taxon>
        <taxon>Georgenia</taxon>
    </lineage>
</organism>
<accession>A0ABX5VPP2</accession>
<dbReference type="PANTHER" id="PTHR32309:SF13">
    <property type="entry name" value="FERRIC ENTEROBACTIN TRANSPORT PROTEIN FEPE"/>
    <property type="match status" value="1"/>
</dbReference>
<evidence type="ECO:0000256" key="1">
    <source>
        <dbReference type="ARBA" id="ARBA00022741"/>
    </source>
</evidence>
<keyword evidence="2" id="KW-0067">ATP-binding</keyword>
<evidence type="ECO:0000256" key="3">
    <source>
        <dbReference type="SAM" id="MobiDB-lite"/>
    </source>
</evidence>
<gene>
    <name evidence="5" type="ORF">FE251_12880</name>
</gene>
<keyword evidence="6" id="KW-1185">Reference proteome</keyword>
<dbReference type="InterPro" id="IPR027417">
    <property type="entry name" value="P-loop_NTPase"/>
</dbReference>
<name>A0ABX5VPP2_9MICO</name>
<dbReference type="InterPro" id="IPR050445">
    <property type="entry name" value="Bact_polysacc_biosynth/exp"/>
</dbReference>
<evidence type="ECO:0000313" key="6">
    <source>
        <dbReference type="Proteomes" id="UP000313948"/>
    </source>
</evidence>
<dbReference type="SUPFAM" id="SSF52540">
    <property type="entry name" value="P-loop containing nucleoside triphosphate hydrolases"/>
    <property type="match status" value="1"/>
</dbReference>
<protein>
    <submittedName>
        <fullName evidence="5">Polysaccharide biosynthesis tyrosine autokinase</fullName>
        <ecNumber evidence="5">2.7.10.2</ecNumber>
    </submittedName>
</protein>
<sequence>MTFLDYLALLQRRWRACVSMIAVGLLVGLGLGLLAEEQYVAIARSFVTVADEDAAGAGESFQGAQFVTQRMVSYAALSTSPTVVDGVLEALDLDLTPSELNDMVDVSSPTGTVMLEVAVRNRDQELAAAVADEVSEQLGLLIEEVETPRGLAASSVEVVLTHPAAVPTEPSSPRVRLGILLGGVVGAAAGVLLALVREHADRRLRTAADVRAVTGTRPLGSTSDGDPAGEPLVALDQRSAGAEQYRAVRDALAVTRAAPLRDLAVTSPTEGEGRAVETANLAITGALGGARVCLVDAGLRQGALSRVLGVEDDPGLGDVLVGDTELASVLHPWRDGLLHVLPAGLAPPDPAALLASEAMTLLVTELRARFDLVVYDVGATDVADAVVVARALDGVLVVVRAGRTTREELTDSLETLRGGRAEVLGTVRSGGRRRRERRAGRGGDQRRTHRALEPNAMSPSV</sequence>
<dbReference type="Gene3D" id="3.40.50.300">
    <property type="entry name" value="P-loop containing nucleotide triphosphate hydrolases"/>
    <property type="match status" value="1"/>
</dbReference>
<dbReference type="CDD" id="cd05387">
    <property type="entry name" value="BY-kinase"/>
    <property type="match status" value="1"/>
</dbReference>
<feature type="region of interest" description="Disordered" evidence="3">
    <location>
        <begin position="428"/>
        <end position="461"/>
    </location>
</feature>